<evidence type="ECO:0000256" key="4">
    <source>
        <dbReference type="ARBA" id="ARBA00035202"/>
    </source>
</evidence>
<dbReference type="NCBIfam" id="NF000955">
    <property type="entry name" value="PRK00099.1-1"/>
    <property type="match status" value="1"/>
</dbReference>
<comment type="function">
    <text evidence="5">Forms part of the ribosomal stalk, playing a central role in the interaction of the ribosome with GTP-bound translation factors.</text>
</comment>
<dbReference type="GO" id="GO:0070180">
    <property type="term" value="F:large ribosomal subunit rRNA binding"/>
    <property type="evidence" value="ECO:0007669"/>
    <property type="project" value="UniProtKB-UniRule"/>
</dbReference>
<dbReference type="HAMAP" id="MF_00362">
    <property type="entry name" value="Ribosomal_uL10"/>
    <property type="match status" value="1"/>
</dbReference>
<evidence type="ECO:0000256" key="1">
    <source>
        <dbReference type="ARBA" id="ARBA00008889"/>
    </source>
</evidence>
<comment type="caution">
    <text evidence="6">The sequence shown here is derived from an EMBL/GenBank/DDBJ whole genome shotgun (WGS) entry which is preliminary data.</text>
</comment>
<protein>
    <recommendedName>
        <fullName evidence="4 5">Large ribosomal subunit protein uL10</fullName>
    </recommendedName>
</protein>
<dbReference type="Pfam" id="PF00466">
    <property type="entry name" value="Ribosomal_L10"/>
    <property type="match status" value="1"/>
</dbReference>
<keyword evidence="2 5" id="KW-0689">Ribosomal protein</keyword>
<keyword evidence="3 5" id="KW-0687">Ribonucleoprotein</keyword>
<sequence length="176" mass="19477">MVTKVVENKKKIVDELKERIDSASVLILSDYQRISVKEITDLRKKLHAGKAEYRIVKNTLLQRAVEAAGFSELKDYLNGPVALLLGYEDPLAPLKTLVDFLKDIEKGEIKAGLFEKSFVESKGLAEIAKLPPKEVLLSKVVGGLQAPIYGFVNVLQGTLRKLVYALNAVKDKKAQA</sequence>
<evidence type="ECO:0000313" key="7">
    <source>
        <dbReference type="Proteomes" id="UP000051861"/>
    </source>
</evidence>
<proteinExistence type="inferred from homology"/>
<accession>A0A0S7Y228</accession>
<name>A0A0S7Y228_UNCSA</name>
<dbReference type="GO" id="GO:1990904">
    <property type="term" value="C:ribonucleoprotein complex"/>
    <property type="evidence" value="ECO:0007669"/>
    <property type="project" value="UniProtKB-KW"/>
</dbReference>
<evidence type="ECO:0000256" key="2">
    <source>
        <dbReference type="ARBA" id="ARBA00022980"/>
    </source>
</evidence>
<dbReference type="InterPro" id="IPR043141">
    <property type="entry name" value="Ribosomal_uL10-like_sf"/>
</dbReference>
<dbReference type="InterPro" id="IPR047865">
    <property type="entry name" value="Ribosomal_uL10_bac_type"/>
</dbReference>
<comment type="similarity">
    <text evidence="1 5">Belongs to the universal ribosomal protein uL10 family.</text>
</comment>
<dbReference type="AlphaFoldDB" id="A0A0S7Y228"/>
<evidence type="ECO:0000313" key="6">
    <source>
        <dbReference type="EMBL" id="KPJ68744.1"/>
    </source>
</evidence>
<dbReference type="GO" id="GO:0005840">
    <property type="term" value="C:ribosome"/>
    <property type="evidence" value="ECO:0007669"/>
    <property type="project" value="UniProtKB-KW"/>
</dbReference>
<dbReference type="PANTHER" id="PTHR11560">
    <property type="entry name" value="39S RIBOSOMAL PROTEIN L10, MITOCHONDRIAL"/>
    <property type="match status" value="1"/>
</dbReference>
<dbReference type="InterPro" id="IPR022973">
    <property type="entry name" value="Ribosomal_uL10_bac"/>
</dbReference>
<dbReference type="SUPFAM" id="SSF160369">
    <property type="entry name" value="Ribosomal protein L10-like"/>
    <property type="match status" value="1"/>
</dbReference>
<evidence type="ECO:0000256" key="5">
    <source>
        <dbReference type="HAMAP-Rule" id="MF_00362"/>
    </source>
</evidence>
<organism evidence="6 7">
    <name type="scientific">candidate division WOR-1 bacterium DG_54_3</name>
    <dbReference type="NCBI Taxonomy" id="1703775"/>
    <lineage>
        <taxon>Bacteria</taxon>
        <taxon>Bacillati</taxon>
        <taxon>Saganbacteria</taxon>
    </lineage>
</organism>
<keyword evidence="5" id="KW-0699">rRNA-binding</keyword>
<dbReference type="Proteomes" id="UP000051861">
    <property type="component" value="Unassembled WGS sequence"/>
</dbReference>
<dbReference type="Gene3D" id="6.10.250.290">
    <property type="match status" value="1"/>
</dbReference>
<evidence type="ECO:0000256" key="3">
    <source>
        <dbReference type="ARBA" id="ARBA00023274"/>
    </source>
</evidence>
<dbReference type="GO" id="GO:0006412">
    <property type="term" value="P:translation"/>
    <property type="evidence" value="ECO:0007669"/>
    <property type="project" value="UniProtKB-UniRule"/>
</dbReference>
<comment type="subunit">
    <text evidence="5">Part of the ribosomal stalk of the 50S ribosomal subunit. The N-terminus interacts with L11 and the large rRNA to form the base of the stalk. The C-terminus forms an elongated spine to which L12 dimers bind in a sequential fashion forming a multimeric L10(L12)X complex.</text>
</comment>
<reference evidence="6 7" key="1">
    <citation type="journal article" date="2015" name="Microbiome">
        <title>Genomic resolution of linkages in carbon, nitrogen, and sulfur cycling among widespread estuary sediment bacteria.</title>
        <authorList>
            <person name="Baker B.J."/>
            <person name="Lazar C.S."/>
            <person name="Teske A.P."/>
            <person name="Dick G.J."/>
        </authorList>
    </citation>
    <scope>NUCLEOTIDE SEQUENCE [LARGE SCALE GENOMIC DNA]</scope>
    <source>
        <strain evidence="6">DG_54_3</strain>
    </source>
</reference>
<dbReference type="InterPro" id="IPR001790">
    <property type="entry name" value="Ribosomal_uL10"/>
</dbReference>
<keyword evidence="5" id="KW-0694">RNA-binding</keyword>
<dbReference type="Gene3D" id="3.30.70.1730">
    <property type="match status" value="1"/>
</dbReference>
<gene>
    <name evidence="5" type="primary">rplJ</name>
    <name evidence="6" type="ORF">AMJ44_05575</name>
</gene>
<dbReference type="CDD" id="cd05797">
    <property type="entry name" value="Ribosomal_L10"/>
    <property type="match status" value="1"/>
</dbReference>
<dbReference type="EMBL" id="LIZX01000041">
    <property type="protein sequence ID" value="KPJ68744.1"/>
    <property type="molecule type" value="Genomic_DNA"/>
</dbReference>